<dbReference type="InterPro" id="IPR002731">
    <property type="entry name" value="ATPase_BadF"/>
</dbReference>
<dbReference type="PANTHER" id="PTHR32329">
    <property type="entry name" value="BIFUNCTIONAL PROTEIN [INCLUDES 2-HYDROXYACYL-COA DEHYDRATASE (N-TER) AND ITS ACTIVATOR DOMAIN (C_TERM)-RELATED"/>
    <property type="match status" value="1"/>
</dbReference>
<dbReference type="GO" id="GO:0046872">
    <property type="term" value="F:metal ion binding"/>
    <property type="evidence" value="ECO:0007669"/>
    <property type="project" value="UniProtKB-KW"/>
</dbReference>
<dbReference type="InterPro" id="IPR043129">
    <property type="entry name" value="ATPase_NBD"/>
</dbReference>
<evidence type="ECO:0000259" key="7">
    <source>
        <dbReference type="Pfam" id="PF09989"/>
    </source>
</evidence>
<feature type="domain" description="ATPase BadF/BadG/BcrA/BcrD type" evidence="6">
    <location>
        <begin position="3"/>
        <end position="254"/>
    </location>
</feature>
<keyword evidence="9" id="KW-1185">Reference proteome</keyword>
<gene>
    <name evidence="8" type="ORF">SAMN05216508_101145</name>
</gene>
<dbReference type="NCBIfam" id="TIGR00241">
    <property type="entry name" value="CoA_E_activ"/>
    <property type="match status" value="1"/>
</dbReference>
<dbReference type="InterPro" id="IPR008275">
    <property type="entry name" value="CoA_E_activase_dom"/>
</dbReference>
<name>A0A1I7EZT0_9FIRM</name>
<accession>A0A1I7EZT0</accession>
<reference evidence="8 9" key="1">
    <citation type="submission" date="2016-10" db="EMBL/GenBank/DDBJ databases">
        <authorList>
            <person name="de Groot N.N."/>
        </authorList>
    </citation>
    <scope>NUCLEOTIDE SEQUENCE [LARGE SCALE GENOMIC DNA]</scope>
    <source>
        <strain evidence="8 9">KHGC13</strain>
    </source>
</reference>
<keyword evidence="4" id="KW-0411">Iron-sulfur</keyword>
<dbReference type="InterPro" id="IPR018709">
    <property type="entry name" value="CoA_activase_DUF2229"/>
</dbReference>
<dbReference type="Pfam" id="PF01869">
    <property type="entry name" value="BcrAD_BadFG"/>
    <property type="match status" value="2"/>
</dbReference>
<dbReference type="CDD" id="cd24035">
    <property type="entry name" value="ASKHA_NBD_O66634-like_rpt2"/>
    <property type="match status" value="1"/>
</dbReference>
<proteinExistence type="predicted"/>
<feature type="domain" description="ATPase BadF/BadG/BcrA/BcrD type" evidence="6">
    <location>
        <begin position="319"/>
        <end position="573"/>
    </location>
</feature>
<evidence type="ECO:0000256" key="3">
    <source>
        <dbReference type="ARBA" id="ARBA00023004"/>
    </source>
</evidence>
<dbReference type="OrthoDB" id="9802715at2"/>
<feature type="compositionally biased region" description="Low complexity" evidence="5">
    <location>
        <begin position="1436"/>
        <end position="1446"/>
    </location>
</feature>
<dbReference type="Gene3D" id="3.30.420.40">
    <property type="match status" value="4"/>
</dbReference>
<protein>
    <submittedName>
        <fullName evidence="8">CoA-substrate-specific enzyme activase, putative</fullName>
    </submittedName>
</protein>
<dbReference type="CDD" id="cd24034">
    <property type="entry name" value="ASKHA_NBD_O66634-like_rpt1"/>
    <property type="match status" value="1"/>
</dbReference>
<evidence type="ECO:0000259" key="6">
    <source>
        <dbReference type="Pfam" id="PF01869"/>
    </source>
</evidence>
<dbReference type="EMBL" id="FPBT01000001">
    <property type="protein sequence ID" value="SFU29415.1"/>
    <property type="molecule type" value="Genomic_DNA"/>
</dbReference>
<comment type="cofactor">
    <cofactor evidence="1">
        <name>[4Fe-4S] cluster</name>
        <dbReference type="ChEBI" id="CHEBI:49883"/>
    </cofactor>
</comment>
<keyword evidence="3" id="KW-0408">Iron</keyword>
<feature type="domain" description="DUF2229" evidence="7">
    <location>
        <begin position="668"/>
        <end position="888"/>
    </location>
</feature>
<sequence>MRLGIDIGSTTVKLVLLDDSGEMIYSRYERHMSDVFNKVQELMEDLYREVGDVPIQPVITGSGGLSFAKLVGIRFEQEVITCSKAVETLIPQTDCVIELGGEDAKITFYGQTIEQRMNGSCAGGTGAFIDQMGILLNTDANGLNEAAKDYKIIYPIAARCGVFAKSDIQPLINDGARVEDLAASIFQAVVNQTISGLACGHPIRGNVAFLGGPLTFMSELRKRFIDTLELSEDEVIFPGEKSKFFVAIGAAMLAAGEKTCMLTEILERIAHADQALLSDTQHMEPLFRTEEEYERFVARHNKDKVKRKDIRKARGMTFLGIDAGSTTTKATLMDSDRCLLFEEYRSNEGNPAEVVRQILIDLYQKLPKGAYIANTCVTGYGEGLIKAGFRADMGEIETMAHYKAAAYFRPDVDFILDIGGQDMKCMKIKDGAIYSIMLNEACSAGCGSFLETYAKSVNLDTRAFAQEALHSESPVDLGTRCTVFMNSKVKQAQKEGASIADISAGLSYSVIRNALYKVIKMRNPDETGDHIVVQGGTFLNDAVLRSFEQIIGKDVIRPDIAGLMGAYGCAIIAQENYVEGTKSSILSREELDHFQMKHNNGRCHGCENQCLLTINMFSDGQRFITGNRCEKGAGNTAKKNELPNLYQYKFQRLFGYHPLDEVKAERGTVAIPRVLNMYEDYPFWFRFFTNLKFRVELSPASTKKIYDLGIETISSDTACYPAKLVHGHVQWLVNHGYQFIFYPSLNFERNEDPSAPNHFNCPIVATYPEVIANNLDDVFAEHNVRFLHPFLPFDDDQALVRELTRTFAPYHIPEEEIRGAVAAGRREMKQYHDDVRKQGEYALKYAKEHHKKAIVLSGRPYHVDPEINHGMDKMISSFDFVVLSEDSVAQKVEMERPLRVLDQWVYHSRLYKAAQFVSRRDDVELIQLNSFGCGLDAVTTDQVEEILRRNNKLYTVLKIDEVSNLGSAKIRVRSLKAAVEERDRNGIHAEKCEENYERKLFTKEMKDTYTILIPQMSPIHFNYLKEVIRNAGYHAELLPEVDVHSVDEGLKYINNDACYPTIVTLGQIISALKSGKYDLNHTAVFMSQTGGGCRASNYVSLLRKALKDLDMEQVPVVSFNYVGLEKNPGFKITAKMGFQLAVGAIYGDLAMRLLYATRPYEKNPGEAQAVLDSWYDRIIRNTLHFSKRKFRENIRGMVEEFDRIPLRDVKKPKVGVVGEILVKYHPNANNDIVGTIEKEGGEAVVLDMVDFFLYGFYNKKFNYEHLSGTKKEKNINVMLIRAVEWLRKPMREALRDSVHFTEPAHIEQTAEAASEVLSIGNQCGEGWLLTGEMVELIHHDCENIVCLQPFGCLPNHVVGKGMLKQIRKMNPKANIAAIDFDPGASSVNQLNRIKLMMSTAQKNLAESMPPEEAERNTALLRQEREAREAAEERAAEAALRARAAGE</sequence>
<evidence type="ECO:0000256" key="2">
    <source>
        <dbReference type="ARBA" id="ARBA00022723"/>
    </source>
</evidence>
<keyword evidence="2" id="KW-0479">Metal-binding</keyword>
<dbReference type="GO" id="GO:0051536">
    <property type="term" value="F:iron-sulfur cluster binding"/>
    <property type="evidence" value="ECO:0007669"/>
    <property type="project" value="UniProtKB-KW"/>
</dbReference>
<dbReference type="InterPro" id="IPR051805">
    <property type="entry name" value="Dehydratase_Activator_Redct"/>
</dbReference>
<evidence type="ECO:0000313" key="9">
    <source>
        <dbReference type="Proteomes" id="UP000198817"/>
    </source>
</evidence>
<dbReference type="SUPFAM" id="SSF53067">
    <property type="entry name" value="Actin-like ATPase domain"/>
    <property type="match status" value="2"/>
</dbReference>
<dbReference type="Pfam" id="PF09989">
    <property type="entry name" value="DUF2229"/>
    <property type="match status" value="1"/>
</dbReference>
<feature type="compositionally biased region" description="Basic and acidic residues" evidence="5">
    <location>
        <begin position="1421"/>
        <end position="1435"/>
    </location>
</feature>
<dbReference type="PANTHER" id="PTHR32329:SF4">
    <property type="entry name" value="ACTIVATOR OF 2-HYDROXYACYL-COA DEHYDRATASE"/>
    <property type="match status" value="1"/>
</dbReference>
<evidence type="ECO:0000256" key="1">
    <source>
        <dbReference type="ARBA" id="ARBA00001966"/>
    </source>
</evidence>
<evidence type="ECO:0000256" key="4">
    <source>
        <dbReference type="ARBA" id="ARBA00023014"/>
    </source>
</evidence>
<dbReference type="RefSeq" id="WP_090469281.1">
    <property type="nucleotide sequence ID" value="NZ_FOWF01000005.1"/>
</dbReference>
<evidence type="ECO:0000313" key="8">
    <source>
        <dbReference type="EMBL" id="SFU29415.1"/>
    </source>
</evidence>
<dbReference type="Proteomes" id="UP000198817">
    <property type="component" value="Unassembled WGS sequence"/>
</dbReference>
<dbReference type="STRING" id="155865.SAMN05216515_1052"/>
<feature type="region of interest" description="Disordered" evidence="5">
    <location>
        <begin position="1404"/>
        <end position="1446"/>
    </location>
</feature>
<organism evidence="8 9">
    <name type="scientific">Eubacterium pyruvativorans</name>
    <dbReference type="NCBI Taxonomy" id="155865"/>
    <lineage>
        <taxon>Bacteria</taxon>
        <taxon>Bacillati</taxon>
        <taxon>Bacillota</taxon>
        <taxon>Clostridia</taxon>
        <taxon>Eubacteriales</taxon>
        <taxon>Eubacteriaceae</taxon>
        <taxon>Eubacterium</taxon>
    </lineage>
</organism>
<evidence type="ECO:0000256" key="5">
    <source>
        <dbReference type="SAM" id="MobiDB-lite"/>
    </source>
</evidence>